<protein>
    <submittedName>
        <fullName evidence="3">O-acyltransferase like protein</fullName>
    </submittedName>
</protein>
<dbReference type="AlphaFoldDB" id="A0A9Q1BBE5"/>
<proteinExistence type="predicted"/>
<dbReference type="Pfam" id="PF20146">
    <property type="entry name" value="NRF"/>
    <property type="match status" value="1"/>
</dbReference>
<feature type="domain" description="Nose resistant-to-fluoxetine protein N-terminal" evidence="2">
    <location>
        <begin position="78"/>
        <end position="201"/>
    </location>
</feature>
<evidence type="ECO:0000259" key="2">
    <source>
        <dbReference type="SMART" id="SM00703"/>
    </source>
</evidence>
<dbReference type="OrthoDB" id="118951at2759"/>
<dbReference type="InterPro" id="IPR006621">
    <property type="entry name" value="Nose-resist-to-fluoxetine_N"/>
</dbReference>
<sequence length="213" mass="23465">MNTAGMIAALCTTTLLLAFCNGEDLSPLFTGHEFSQLVFDDVTQQDLIDTALKANVSLNNDPDTGLTGIFAQLSTEVSDVCLQDTSTFLQDLLKYKNYALQMRASFAQVPSKVDVAFTHRLKFVGNFELCDAVKSGSIEGEPSFDAVPCMMNLHVTDPLPLQYEVGVCIPNSCNEGELSTMVMTDIKQFNKSEYVSFQCSYKEPGSWSGWFMV</sequence>
<dbReference type="Proteomes" id="UP001152320">
    <property type="component" value="Chromosome 22"/>
</dbReference>
<dbReference type="EMBL" id="JAIZAY010000022">
    <property type="protein sequence ID" value="KAJ8020480.1"/>
    <property type="molecule type" value="Genomic_DNA"/>
</dbReference>
<feature type="signal peptide" evidence="1">
    <location>
        <begin position="1"/>
        <end position="22"/>
    </location>
</feature>
<reference evidence="3" key="1">
    <citation type="submission" date="2021-10" db="EMBL/GenBank/DDBJ databases">
        <title>Tropical sea cucumber genome reveals ecological adaptation and Cuvierian tubules defense mechanism.</title>
        <authorList>
            <person name="Chen T."/>
        </authorList>
    </citation>
    <scope>NUCLEOTIDE SEQUENCE</scope>
    <source>
        <strain evidence="3">Nanhai2018</strain>
        <tissue evidence="3">Muscle</tissue>
    </source>
</reference>
<evidence type="ECO:0000313" key="3">
    <source>
        <dbReference type="EMBL" id="KAJ8020480.1"/>
    </source>
</evidence>
<keyword evidence="4" id="KW-1185">Reference proteome</keyword>
<accession>A0A9Q1BBE5</accession>
<keyword evidence="1" id="KW-0732">Signal</keyword>
<comment type="caution">
    <text evidence="3">The sequence shown here is derived from an EMBL/GenBank/DDBJ whole genome shotgun (WGS) entry which is preliminary data.</text>
</comment>
<evidence type="ECO:0000256" key="1">
    <source>
        <dbReference type="SAM" id="SignalP"/>
    </source>
</evidence>
<evidence type="ECO:0000313" key="4">
    <source>
        <dbReference type="Proteomes" id="UP001152320"/>
    </source>
</evidence>
<organism evidence="3 4">
    <name type="scientific">Holothuria leucospilota</name>
    <name type="common">Black long sea cucumber</name>
    <name type="synonym">Mertensiothuria leucospilota</name>
    <dbReference type="NCBI Taxonomy" id="206669"/>
    <lineage>
        <taxon>Eukaryota</taxon>
        <taxon>Metazoa</taxon>
        <taxon>Echinodermata</taxon>
        <taxon>Eleutherozoa</taxon>
        <taxon>Echinozoa</taxon>
        <taxon>Holothuroidea</taxon>
        <taxon>Aspidochirotacea</taxon>
        <taxon>Aspidochirotida</taxon>
        <taxon>Holothuriidae</taxon>
        <taxon>Holothuria</taxon>
    </lineage>
</organism>
<feature type="chain" id="PRO_5040233128" evidence="1">
    <location>
        <begin position="23"/>
        <end position="213"/>
    </location>
</feature>
<dbReference type="SMART" id="SM00703">
    <property type="entry name" value="NRF"/>
    <property type="match status" value="1"/>
</dbReference>
<name>A0A9Q1BBE5_HOLLE</name>
<gene>
    <name evidence="3" type="ORF">HOLleu_40081</name>
</gene>